<feature type="coiled-coil region" evidence="1">
    <location>
        <begin position="123"/>
        <end position="153"/>
    </location>
</feature>
<gene>
    <name evidence="3" type="ORF">RM50_04555</name>
</gene>
<sequence length="290" mass="32847">MCKRRDEGGKRCLPHSPEARAEARASGKVWDQIKALAAGASAFWRQTPPVESRAEAEPVLSRWHAFLRDVLLPIYKARVDWIEKRAAKREVRQARDREYIEAARRADEERAQKGEKRWGDEAADRAERAAVAVEEAIQAVEDAEDALLDAEEELACTLPGDFAMTPREGVQFMLYLARAEAEGARSDYEKAKAKQKPADMTPDPKTGLPSRNRRELMRLEKHWEATRQMEQAWEARLEKTLTQEEAEAARDAAAAHLKDMEAHLEVLKEERHAARCALRESSAVELELAA</sequence>
<comment type="caution">
    <text evidence="3">The sequence shown here is derived from an EMBL/GenBank/DDBJ whole genome shotgun (WGS) entry which is preliminary data.</text>
</comment>
<dbReference type="AlphaFoldDB" id="A0A0B4EPU7"/>
<protein>
    <submittedName>
        <fullName evidence="3">Uncharacterized protein</fullName>
    </submittedName>
</protein>
<keyword evidence="1" id="KW-0175">Coiled coil</keyword>
<accession>A0A0B4EPU7</accession>
<name>A0A0B4EPU7_PSEPS</name>
<dbReference type="RefSeq" id="WP_043450436.1">
    <property type="nucleotide sequence ID" value="NZ_JWTB01000008.1"/>
</dbReference>
<evidence type="ECO:0000256" key="1">
    <source>
        <dbReference type="SAM" id="Coils"/>
    </source>
</evidence>
<evidence type="ECO:0000313" key="3">
    <source>
        <dbReference type="EMBL" id="KIC68728.1"/>
    </source>
</evidence>
<organism evidence="3 4">
    <name type="scientific">Pseudarthrobacter phenanthrenivorans</name>
    <name type="common">Arthrobacter phenanthrenivorans</name>
    <dbReference type="NCBI Taxonomy" id="361575"/>
    <lineage>
        <taxon>Bacteria</taxon>
        <taxon>Bacillati</taxon>
        <taxon>Actinomycetota</taxon>
        <taxon>Actinomycetes</taxon>
        <taxon>Micrococcales</taxon>
        <taxon>Micrococcaceae</taxon>
        <taxon>Pseudarthrobacter</taxon>
    </lineage>
</organism>
<dbReference type="OrthoDB" id="9846629at2"/>
<feature type="region of interest" description="Disordered" evidence="2">
    <location>
        <begin position="190"/>
        <end position="210"/>
    </location>
</feature>
<proteinExistence type="predicted"/>
<reference evidence="3 4" key="1">
    <citation type="submission" date="2014-12" db="EMBL/GenBank/DDBJ databases">
        <title>Genome sequencing of Arthrobacter phenanthrenivorans SWC37.</title>
        <authorList>
            <person name="Tan P.W."/>
            <person name="Chan K.-G."/>
        </authorList>
    </citation>
    <scope>NUCLEOTIDE SEQUENCE [LARGE SCALE GENOMIC DNA]</scope>
    <source>
        <strain evidence="3 4">SWC37</strain>
    </source>
</reference>
<evidence type="ECO:0000256" key="2">
    <source>
        <dbReference type="SAM" id="MobiDB-lite"/>
    </source>
</evidence>
<dbReference type="EMBL" id="JWTB01000008">
    <property type="protein sequence ID" value="KIC68728.1"/>
    <property type="molecule type" value="Genomic_DNA"/>
</dbReference>
<dbReference type="Proteomes" id="UP000031196">
    <property type="component" value="Unassembled WGS sequence"/>
</dbReference>
<evidence type="ECO:0000313" key="4">
    <source>
        <dbReference type="Proteomes" id="UP000031196"/>
    </source>
</evidence>
<feature type="coiled-coil region" evidence="1">
    <location>
        <begin position="250"/>
        <end position="277"/>
    </location>
</feature>